<evidence type="ECO:0000313" key="2">
    <source>
        <dbReference type="Proteomes" id="UP000595140"/>
    </source>
</evidence>
<reference evidence="1 2" key="1">
    <citation type="submission" date="2018-04" db="EMBL/GenBank/DDBJ databases">
        <authorList>
            <person name="Vogel A."/>
        </authorList>
    </citation>
    <scope>NUCLEOTIDE SEQUENCE [LARGE SCALE GENOMIC DNA]</scope>
</reference>
<gene>
    <name evidence="1" type="ORF">CCAM_LOCUS3439</name>
</gene>
<name>A0A484K7F3_9ASTE</name>
<protein>
    <submittedName>
        <fullName evidence="1">Uncharacterized protein</fullName>
    </submittedName>
</protein>
<dbReference type="Proteomes" id="UP000595140">
    <property type="component" value="Unassembled WGS sequence"/>
</dbReference>
<dbReference type="EMBL" id="OOIL02000186">
    <property type="protein sequence ID" value="VFQ61663.1"/>
    <property type="molecule type" value="Genomic_DNA"/>
</dbReference>
<keyword evidence="2" id="KW-1185">Reference proteome</keyword>
<proteinExistence type="predicted"/>
<sequence>MSTENVDEVVGIGVECCVATEVEIVGVDAAGAGEVEEDDAVVPDEMRVNAPAMRTGRCPTRGLAPGFSRRCPPLER</sequence>
<dbReference type="AlphaFoldDB" id="A0A484K7F3"/>
<accession>A0A484K7F3</accession>
<evidence type="ECO:0000313" key="1">
    <source>
        <dbReference type="EMBL" id="VFQ61663.1"/>
    </source>
</evidence>
<organism evidence="1 2">
    <name type="scientific">Cuscuta campestris</name>
    <dbReference type="NCBI Taxonomy" id="132261"/>
    <lineage>
        <taxon>Eukaryota</taxon>
        <taxon>Viridiplantae</taxon>
        <taxon>Streptophyta</taxon>
        <taxon>Embryophyta</taxon>
        <taxon>Tracheophyta</taxon>
        <taxon>Spermatophyta</taxon>
        <taxon>Magnoliopsida</taxon>
        <taxon>eudicotyledons</taxon>
        <taxon>Gunneridae</taxon>
        <taxon>Pentapetalae</taxon>
        <taxon>asterids</taxon>
        <taxon>lamiids</taxon>
        <taxon>Solanales</taxon>
        <taxon>Convolvulaceae</taxon>
        <taxon>Cuscuteae</taxon>
        <taxon>Cuscuta</taxon>
        <taxon>Cuscuta subgen. Grammica</taxon>
        <taxon>Cuscuta sect. Cleistogrammica</taxon>
    </lineage>
</organism>